<keyword evidence="3" id="KW-1133">Transmembrane helix</keyword>
<evidence type="ECO:0000259" key="4">
    <source>
        <dbReference type="Pfam" id="PF00149"/>
    </source>
</evidence>
<accession>A0A940WRC5</accession>
<keyword evidence="3" id="KW-0812">Transmembrane</keyword>
<evidence type="ECO:0000256" key="3">
    <source>
        <dbReference type="SAM" id="Phobius"/>
    </source>
</evidence>
<reference evidence="5" key="1">
    <citation type="submission" date="2021-03" db="EMBL/GenBank/DDBJ databases">
        <title>Bacillus suaedae sp. nov., isolated from Suaeda aralocaspica.</title>
        <authorList>
            <person name="Lei R.F.R."/>
        </authorList>
    </citation>
    <scope>NUCLEOTIDE SEQUENCE</scope>
    <source>
        <strain evidence="5">YZJH907-2</strain>
    </source>
</reference>
<feature type="transmembrane region" description="Helical" evidence="3">
    <location>
        <begin position="7"/>
        <end position="24"/>
    </location>
</feature>
<organism evidence="5 6">
    <name type="scientific">Halalkalibacter suaedae</name>
    <dbReference type="NCBI Taxonomy" id="2822140"/>
    <lineage>
        <taxon>Bacteria</taxon>
        <taxon>Bacillati</taxon>
        <taxon>Bacillota</taxon>
        <taxon>Bacilli</taxon>
        <taxon>Bacillales</taxon>
        <taxon>Bacillaceae</taxon>
        <taxon>Halalkalibacter</taxon>
    </lineage>
</organism>
<dbReference type="AlphaFoldDB" id="A0A940WRC5"/>
<gene>
    <name evidence="5" type="ORF">J7W16_07155</name>
</gene>
<dbReference type="InterPro" id="IPR029052">
    <property type="entry name" value="Metallo-depent_PP-like"/>
</dbReference>
<dbReference type="InterPro" id="IPR004843">
    <property type="entry name" value="Calcineurin-like_PHP"/>
</dbReference>
<dbReference type="CDD" id="cd07385">
    <property type="entry name" value="MPP_YkuE_C"/>
    <property type="match status" value="1"/>
</dbReference>
<dbReference type="PANTHER" id="PTHR31302:SF31">
    <property type="entry name" value="PHOSPHODIESTERASE YAEI"/>
    <property type="match status" value="1"/>
</dbReference>
<keyword evidence="2" id="KW-0378">Hydrolase</keyword>
<dbReference type="Gene3D" id="3.60.21.10">
    <property type="match status" value="1"/>
</dbReference>
<proteinExistence type="predicted"/>
<dbReference type="GO" id="GO:0009245">
    <property type="term" value="P:lipid A biosynthetic process"/>
    <property type="evidence" value="ECO:0007669"/>
    <property type="project" value="TreeGrafter"/>
</dbReference>
<evidence type="ECO:0000256" key="1">
    <source>
        <dbReference type="ARBA" id="ARBA00022723"/>
    </source>
</evidence>
<keyword evidence="3" id="KW-0472">Membrane</keyword>
<name>A0A940WRC5_9BACI</name>
<keyword evidence="6" id="KW-1185">Reference proteome</keyword>
<dbReference type="Proteomes" id="UP000678228">
    <property type="component" value="Unassembled WGS sequence"/>
</dbReference>
<sequence length="283" mass="31764">MLRKKKWIAILVGSVILMALFLYSQNNILVTSEHSIQSKKVPAAFDGYTIVQLSDLHSKSFGDRQSRLVEKVEKAKPDLIVFTGDVIDSRRYNEEPSLILMEELVKIAPVYYVTGNHEWHSGKFAQLETALTDIGVHVMRNTVELLTNGNESIQLIGIDDPANAEGQSERDAVEKRIQEAISNQKNDDHFQILLSHRPELFTLYSEYGIDLVFSGHAHGGQFRFPFIGGLIAPHQGLLPEYTAGVYEAEQTKMIVNRGLGNSLFPFRLFNLPEIVVVKLGSVE</sequence>
<dbReference type="Pfam" id="PF00149">
    <property type="entry name" value="Metallophos"/>
    <property type="match status" value="1"/>
</dbReference>
<dbReference type="SUPFAM" id="SSF56300">
    <property type="entry name" value="Metallo-dependent phosphatases"/>
    <property type="match status" value="1"/>
</dbReference>
<evidence type="ECO:0000313" key="6">
    <source>
        <dbReference type="Proteomes" id="UP000678228"/>
    </source>
</evidence>
<evidence type="ECO:0000313" key="5">
    <source>
        <dbReference type="EMBL" id="MBP3950911.1"/>
    </source>
</evidence>
<dbReference type="GO" id="GO:0016020">
    <property type="term" value="C:membrane"/>
    <property type="evidence" value="ECO:0007669"/>
    <property type="project" value="GOC"/>
</dbReference>
<dbReference type="InterPro" id="IPR051158">
    <property type="entry name" value="Metallophosphoesterase_sf"/>
</dbReference>
<dbReference type="GO" id="GO:0008758">
    <property type="term" value="F:UDP-2,3-diacylglucosamine hydrolase activity"/>
    <property type="evidence" value="ECO:0007669"/>
    <property type="project" value="TreeGrafter"/>
</dbReference>
<dbReference type="GO" id="GO:0046872">
    <property type="term" value="F:metal ion binding"/>
    <property type="evidence" value="ECO:0007669"/>
    <property type="project" value="UniProtKB-KW"/>
</dbReference>
<keyword evidence="1" id="KW-0479">Metal-binding</keyword>
<comment type="caution">
    <text evidence="5">The sequence shown here is derived from an EMBL/GenBank/DDBJ whole genome shotgun (WGS) entry which is preliminary data.</text>
</comment>
<feature type="domain" description="Calcineurin-like phosphoesterase" evidence="4">
    <location>
        <begin position="49"/>
        <end position="219"/>
    </location>
</feature>
<evidence type="ECO:0000256" key="2">
    <source>
        <dbReference type="ARBA" id="ARBA00022801"/>
    </source>
</evidence>
<protein>
    <submittedName>
        <fullName evidence="5">Metallophosphoesterase</fullName>
    </submittedName>
</protein>
<dbReference type="PANTHER" id="PTHR31302">
    <property type="entry name" value="TRANSMEMBRANE PROTEIN WITH METALLOPHOSPHOESTERASE DOMAIN-RELATED"/>
    <property type="match status" value="1"/>
</dbReference>
<dbReference type="EMBL" id="JAGKSQ010000002">
    <property type="protein sequence ID" value="MBP3950911.1"/>
    <property type="molecule type" value="Genomic_DNA"/>
</dbReference>